<proteinExistence type="inferred from homology"/>
<dbReference type="InterPro" id="IPR000064">
    <property type="entry name" value="NLP_P60_dom"/>
</dbReference>
<name>A0AAJ6BNQ8_9SPHN</name>
<keyword evidence="3" id="KW-0378">Hydrolase</keyword>
<dbReference type="Gene3D" id="3.90.1720.10">
    <property type="entry name" value="endopeptidase domain like (from Nostoc punctiforme)"/>
    <property type="match status" value="1"/>
</dbReference>
<evidence type="ECO:0000259" key="5">
    <source>
        <dbReference type="PROSITE" id="PS51935"/>
    </source>
</evidence>
<evidence type="ECO:0000256" key="1">
    <source>
        <dbReference type="ARBA" id="ARBA00007074"/>
    </source>
</evidence>
<dbReference type="PROSITE" id="PS51935">
    <property type="entry name" value="NLPC_P60"/>
    <property type="match status" value="1"/>
</dbReference>
<keyword evidence="4" id="KW-0788">Thiol protease</keyword>
<evidence type="ECO:0000313" key="7">
    <source>
        <dbReference type="Proteomes" id="UP001218362"/>
    </source>
</evidence>
<dbReference type="EMBL" id="CP119316">
    <property type="protein sequence ID" value="WEK45625.1"/>
    <property type="molecule type" value="Genomic_DNA"/>
</dbReference>
<dbReference type="AlphaFoldDB" id="A0AAJ6BNQ8"/>
<keyword evidence="2" id="KW-0645">Protease</keyword>
<accession>A0AAJ6BNQ8</accession>
<evidence type="ECO:0000313" key="6">
    <source>
        <dbReference type="EMBL" id="WEK45625.1"/>
    </source>
</evidence>
<dbReference type="GO" id="GO:0006508">
    <property type="term" value="P:proteolysis"/>
    <property type="evidence" value="ECO:0007669"/>
    <property type="project" value="UniProtKB-KW"/>
</dbReference>
<evidence type="ECO:0000256" key="4">
    <source>
        <dbReference type="ARBA" id="ARBA00022807"/>
    </source>
</evidence>
<dbReference type="InterPro" id="IPR038765">
    <property type="entry name" value="Papain-like_cys_pep_sf"/>
</dbReference>
<sequence length="133" mass="13552">MSGAALAHAAEGLIGAPFRLHGRDPATGLDCVGLLVAALAAIGRHPPAPLAYGLRNRDIAGPLAFARGMGFAEVIGALLPGDVLLADAGPLQQHLLIAAPGGGLIHAHAGLRRVVATPGPLGWPLLRHWRLTD</sequence>
<reference evidence="6" key="1">
    <citation type="submission" date="2023-03" db="EMBL/GenBank/DDBJ databases">
        <title>Andean soil-derived lignocellulolytic bacterial consortium as a source of novel taxa and putative plastic-active enzymes.</title>
        <authorList>
            <person name="Diaz-Garcia L."/>
            <person name="Chuvochina M."/>
            <person name="Feuerriegel G."/>
            <person name="Bunk B."/>
            <person name="Sproer C."/>
            <person name="Streit W.R."/>
            <person name="Rodriguez L.M."/>
            <person name="Overmann J."/>
            <person name="Jimenez D.J."/>
        </authorList>
    </citation>
    <scope>NUCLEOTIDE SEQUENCE</scope>
    <source>
        <strain evidence="6">MAG 26</strain>
    </source>
</reference>
<evidence type="ECO:0000256" key="3">
    <source>
        <dbReference type="ARBA" id="ARBA00022801"/>
    </source>
</evidence>
<feature type="domain" description="NlpC/P60" evidence="5">
    <location>
        <begin position="1"/>
        <end position="133"/>
    </location>
</feature>
<organism evidence="6 7">
    <name type="scientific">Candidatus Andeanibacterium colombiense</name>
    <dbReference type="NCBI Taxonomy" id="3121345"/>
    <lineage>
        <taxon>Bacteria</taxon>
        <taxon>Pseudomonadati</taxon>
        <taxon>Pseudomonadota</taxon>
        <taxon>Alphaproteobacteria</taxon>
        <taxon>Sphingomonadales</taxon>
        <taxon>Sphingomonadaceae</taxon>
        <taxon>Candidatus Andeanibacterium</taxon>
    </lineage>
</organism>
<dbReference type="SUPFAM" id="SSF54001">
    <property type="entry name" value="Cysteine proteinases"/>
    <property type="match status" value="1"/>
</dbReference>
<dbReference type="Proteomes" id="UP001218362">
    <property type="component" value="Chromosome"/>
</dbReference>
<evidence type="ECO:0000256" key="2">
    <source>
        <dbReference type="ARBA" id="ARBA00022670"/>
    </source>
</evidence>
<gene>
    <name evidence="6" type="ORF">P0Y56_11355</name>
</gene>
<dbReference type="KEGG" id="acob:P0Y56_11355"/>
<dbReference type="GO" id="GO:0008234">
    <property type="term" value="F:cysteine-type peptidase activity"/>
    <property type="evidence" value="ECO:0007669"/>
    <property type="project" value="UniProtKB-KW"/>
</dbReference>
<protein>
    <submittedName>
        <fullName evidence="6">Peptidoglycan endopeptidase</fullName>
    </submittedName>
</protein>
<comment type="similarity">
    <text evidence="1">Belongs to the peptidase C40 family.</text>
</comment>